<sequence>MSRFPVEIYENVILYVHKERSSHEKEVTRCSTLASCSRTCRSWYPRSRYYLYSDVRLSYKDSEEGCPQLKSFTESLYNTPNNGYLVESFSFDTPFFEDIRELICQVDTSPMFHRFARLLQTMPQLSTPNLTLSCRRRTRPFAPYNATARRPQQVCLTSLSIDVSIRSRELAMDLVHAPFIRWIRDNTFISCTLRKFDYRCACYISVEVIVVDECLRRCGASLEDVSLREIDRPHRADIVPILSLEHNTNLQTLCLGLISSSLTALAYQAILETLNWTHLQSLRLIFDSHQLESNSFETKGIDETICNLNLMDKCPTLLVHAELRTPNLKQCSETPIEPATENIFPHSRKKSPNSIVVRYYH</sequence>
<evidence type="ECO:0000313" key="1">
    <source>
        <dbReference type="EMBL" id="KAK7676357.1"/>
    </source>
</evidence>
<comment type="caution">
    <text evidence="1">The sequence shown here is derived from an EMBL/GenBank/DDBJ whole genome shotgun (WGS) entry which is preliminary data.</text>
</comment>
<evidence type="ECO:0000313" key="2">
    <source>
        <dbReference type="Proteomes" id="UP001385951"/>
    </source>
</evidence>
<protein>
    <recommendedName>
        <fullName evidence="3">F-box domain-containing protein</fullName>
    </recommendedName>
</protein>
<proteinExistence type="predicted"/>
<organism evidence="1 2">
    <name type="scientific">Cerrena zonata</name>
    <dbReference type="NCBI Taxonomy" id="2478898"/>
    <lineage>
        <taxon>Eukaryota</taxon>
        <taxon>Fungi</taxon>
        <taxon>Dikarya</taxon>
        <taxon>Basidiomycota</taxon>
        <taxon>Agaricomycotina</taxon>
        <taxon>Agaricomycetes</taxon>
        <taxon>Polyporales</taxon>
        <taxon>Cerrenaceae</taxon>
        <taxon>Cerrena</taxon>
    </lineage>
</organism>
<dbReference type="EMBL" id="JASBNA010000121">
    <property type="protein sequence ID" value="KAK7676357.1"/>
    <property type="molecule type" value="Genomic_DNA"/>
</dbReference>
<accession>A0AAW0FA01</accession>
<gene>
    <name evidence="1" type="ORF">QCA50_020698</name>
</gene>
<keyword evidence="2" id="KW-1185">Reference proteome</keyword>
<reference evidence="1 2" key="1">
    <citation type="submission" date="2022-09" db="EMBL/GenBank/DDBJ databases">
        <authorList>
            <person name="Palmer J.M."/>
        </authorList>
    </citation>
    <scope>NUCLEOTIDE SEQUENCE [LARGE SCALE GENOMIC DNA]</scope>
    <source>
        <strain evidence="1 2">DSM 7382</strain>
    </source>
</reference>
<dbReference type="AlphaFoldDB" id="A0AAW0FA01"/>
<dbReference type="Proteomes" id="UP001385951">
    <property type="component" value="Unassembled WGS sequence"/>
</dbReference>
<name>A0AAW0FA01_9APHY</name>
<evidence type="ECO:0008006" key="3">
    <source>
        <dbReference type="Google" id="ProtNLM"/>
    </source>
</evidence>